<comment type="caution">
    <text evidence="2">The sequence shown here is derived from an EMBL/GenBank/DDBJ whole genome shotgun (WGS) entry which is preliminary data.</text>
</comment>
<dbReference type="PANTHER" id="PTHR30069">
    <property type="entry name" value="TONB-DEPENDENT OUTER MEMBRANE RECEPTOR"/>
    <property type="match status" value="1"/>
</dbReference>
<evidence type="ECO:0000313" key="2">
    <source>
        <dbReference type="EMBL" id="MXO96422.1"/>
    </source>
</evidence>
<proteinExistence type="predicted"/>
<dbReference type="InterPro" id="IPR037066">
    <property type="entry name" value="Plug_dom_sf"/>
</dbReference>
<evidence type="ECO:0008006" key="4">
    <source>
        <dbReference type="Google" id="ProtNLM"/>
    </source>
</evidence>
<dbReference type="RefSeq" id="WP_160595523.1">
    <property type="nucleotide sequence ID" value="NZ_WTYI01000001.1"/>
</dbReference>
<protein>
    <recommendedName>
        <fullName evidence="4">TonB-dependent receptor</fullName>
    </recommendedName>
</protein>
<dbReference type="Proteomes" id="UP000432727">
    <property type="component" value="Unassembled WGS sequence"/>
</dbReference>
<name>A0A6I4TK92_9SPHN</name>
<evidence type="ECO:0000256" key="1">
    <source>
        <dbReference type="ARBA" id="ARBA00022729"/>
    </source>
</evidence>
<dbReference type="GO" id="GO:0044718">
    <property type="term" value="P:siderophore transmembrane transport"/>
    <property type="evidence" value="ECO:0007669"/>
    <property type="project" value="TreeGrafter"/>
</dbReference>
<keyword evidence="3" id="KW-1185">Reference proteome</keyword>
<accession>A0A6I4TK92</accession>
<reference evidence="2 3" key="1">
    <citation type="submission" date="2019-12" db="EMBL/GenBank/DDBJ databases">
        <title>Genomic-based taxomic classification of the family Erythrobacteraceae.</title>
        <authorList>
            <person name="Xu L."/>
        </authorList>
    </citation>
    <scope>NUCLEOTIDE SEQUENCE [LARGE SCALE GENOMIC DNA]</scope>
    <source>
        <strain evidence="2 3">JCM 12189</strain>
    </source>
</reference>
<dbReference type="AlphaFoldDB" id="A0A6I4TK92"/>
<dbReference type="GO" id="GO:0015344">
    <property type="term" value="F:siderophore uptake transmembrane transporter activity"/>
    <property type="evidence" value="ECO:0007669"/>
    <property type="project" value="TreeGrafter"/>
</dbReference>
<dbReference type="PANTHER" id="PTHR30069:SF29">
    <property type="entry name" value="HEMOGLOBIN AND HEMOGLOBIN-HAPTOGLOBIN-BINDING PROTEIN 1-RELATED"/>
    <property type="match status" value="1"/>
</dbReference>
<dbReference type="SUPFAM" id="SSF56935">
    <property type="entry name" value="Porins"/>
    <property type="match status" value="1"/>
</dbReference>
<dbReference type="Gene3D" id="2.170.130.10">
    <property type="entry name" value="TonB-dependent receptor, plug domain"/>
    <property type="match status" value="1"/>
</dbReference>
<sequence>MAVAGSPALASEAEPRLFERTYFDQFAPQTALEMLERLPGYSLEDADEARGLGQGGTNVLVNGEPVTGKGRTARARIAQIAASNVVRIEILDGASLGIPGFDGLVANIVTRRASLAGTVQWEPSFRHNTGPAYGNGTLSVSGSAGSLDYSAALDIDMVSVLFEGPETISNEAGEVYETRDEAFTIRGVQPDLSGGIVWRLSDGHVLNAKASMNRLDIKRGQASESAALTPLGREGSSIAETSGVTDDLRFDADYSFPAFEGTFKGIVLARRRSNDAATRFTLFDALGGTIADRAFEEDSTSSEGVVRLEQQWIGRDKSSWQLAAEGAFNSLHLVTDLLDFSTDDPGKILTSVPSETRIEELRGELTFGHQRQLGENSSIQASIGGELSEIGRSEFKRSFFRPKGFVAYTFKPGLGWSVSARLARQVGQINFRDFAANVSLIDGVETQDNLDLVPQQSWVVSGRTDRVFENGHTFYLAIAHERISDLVDRIPLGANGDAIGNIPRASKTRIDAGLTLTGTQFGLTGAQLDLDGTWQWSAVSDPIEGFERDISNLRKRELAVRFRHDLAQTDWSYGFEFRDIKLGPVFRATLIEFRNVPGGALTPGTNAVFIEHKDVFGLRARLQLSEFLGQKSKFRRKIYTGRRDGAAIARIEDRERSLGGPIVSLSLGYSF</sequence>
<evidence type="ECO:0000313" key="3">
    <source>
        <dbReference type="Proteomes" id="UP000432727"/>
    </source>
</evidence>
<organism evidence="2 3">
    <name type="scientific">Qipengyuania aquimaris</name>
    <dbReference type="NCBI Taxonomy" id="255984"/>
    <lineage>
        <taxon>Bacteria</taxon>
        <taxon>Pseudomonadati</taxon>
        <taxon>Pseudomonadota</taxon>
        <taxon>Alphaproteobacteria</taxon>
        <taxon>Sphingomonadales</taxon>
        <taxon>Erythrobacteraceae</taxon>
        <taxon>Qipengyuania</taxon>
    </lineage>
</organism>
<gene>
    <name evidence="2" type="ORF">GRI34_08340</name>
</gene>
<keyword evidence="1" id="KW-0732">Signal</keyword>
<dbReference type="EMBL" id="WTYI01000001">
    <property type="protein sequence ID" value="MXO96422.1"/>
    <property type="molecule type" value="Genomic_DNA"/>
</dbReference>
<dbReference type="InterPro" id="IPR039426">
    <property type="entry name" value="TonB-dep_rcpt-like"/>
</dbReference>
<dbReference type="OrthoDB" id="7622322at2"/>